<keyword evidence="1" id="KW-1133">Transmembrane helix</keyword>
<dbReference type="InterPro" id="IPR052530">
    <property type="entry name" value="NAD(P)H_nitroreductase"/>
</dbReference>
<dbReference type="RefSeq" id="WP_252466065.1">
    <property type="nucleotide sequence ID" value="NZ_JALBWM010000030.1"/>
</dbReference>
<dbReference type="PANTHER" id="PTHR43821">
    <property type="entry name" value="NAD(P)H NITROREDUCTASE YDJA-RELATED"/>
    <property type="match status" value="1"/>
</dbReference>
<keyword evidence="4" id="KW-1185">Reference proteome</keyword>
<dbReference type="InterPro" id="IPR029479">
    <property type="entry name" value="Nitroreductase"/>
</dbReference>
<gene>
    <name evidence="3" type="ORF">MO867_09145</name>
</gene>
<organism evidence="3 4">
    <name type="scientific">Microbulbifer okhotskensis</name>
    <dbReference type="NCBI Taxonomy" id="2926617"/>
    <lineage>
        <taxon>Bacteria</taxon>
        <taxon>Pseudomonadati</taxon>
        <taxon>Pseudomonadota</taxon>
        <taxon>Gammaproteobacteria</taxon>
        <taxon>Cellvibrionales</taxon>
        <taxon>Microbulbiferaceae</taxon>
        <taxon>Microbulbifer</taxon>
    </lineage>
</organism>
<proteinExistence type="predicted"/>
<comment type="caution">
    <text evidence="3">The sequence shown here is derived from an EMBL/GenBank/DDBJ whole genome shotgun (WGS) entry which is preliminary data.</text>
</comment>
<evidence type="ECO:0000313" key="4">
    <source>
        <dbReference type="Proteomes" id="UP001139028"/>
    </source>
</evidence>
<dbReference type="InterPro" id="IPR000415">
    <property type="entry name" value="Nitroreductase-like"/>
</dbReference>
<evidence type="ECO:0000259" key="2">
    <source>
        <dbReference type="Pfam" id="PF00881"/>
    </source>
</evidence>
<feature type="domain" description="Nitroreductase" evidence="2">
    <location>
        <begin position="28"/>
        <end position="103"/>
    </location>
</feature>
<dbReference type="SUPFAM" id="SSF55469">
    <property type="entry name" value="FMN-dependent nitroreductase-like"/>
    <property type="match status" value="1"/>
</dbReference>
<keyword evidence="1" id="KW-0812">Transmembrane</keyword>
<feature type="transmembrane region" description="Helical" evidence="1">
    <location>
        <begin position="51"/>
        <end position="73"/>
    </location>
</feature>
<dbReference type="PANTHER" id="PTHR43821:SF1">
    <property type="entry name" value="NAD(P)H NITROREDUCTASE YDJA-RELATED"/>
    <property type="match status" value="1"/>
</dbReference>
<name>A0A9X2ERQ1_9GAMM</name>
<sequence length="127" mass="14256">MSKRQSSWKAPPLAEALQRRTLTLPFYVPLIIVAITHLQEHPKVSYLEQHISTAAAVQAMFAAAYAEGVGIYWRTGPLATNTAAAKGLRLSESKRIDGFVYCGTMERAHREAPNLRLDDFFSHWDVQ</sequence>
<reference evidence="3" key="1">
    <citation type="journal article" date="2022" name="Arch. Microbiol.">
        <title>Microbulbifer okhotskensis sp. nov., isolated from a deep bottom sediment of the Okhotsk Sea.</title>
        <authorList>
            <person name="Romanenko L."/>
            <person name="Kurilenko V."/>
            <person name="Otstavnykh N."/>
            <person name="Velansky P."/>
            <person name="Isaeva M."/>
            <person name="Mikhailov V."/>
        </authorList>
    </citation>
    <scope>NUCLEOTIDE SEQUENCE</scope>
    <source>
        <strain evidence="3">OS29</strain>
    </source>
</reference>
<dbReference type="GO" id="GO:0016491">
    <property type="term" value="F:oxidoreductase activity"/>
    <property type="evidence" value="ECO:0007669"/>
    <property type="project" value="InterPro"/>
</dbReference>
<protein>
    <submittedName>
        <fullName evidence="3">Nitroreductase family protein</fullName>
    </submittedName>
</protein>
<evidence type="ECO:0000313" key="3">
    <source>
        <dbReference type="EMBL" id="MCO1334506.1"/>
    </source>
</evidence>
<evidence type="ECO:0000256" key="1">
    <source>
        <dbReference type="SAM" id="Phobius"/>
    </source>
</evidence>
<dbReference type="AlphaFoldDB" id="A0A9X2ERQ1"/>
<dbReference type="Pfam" id="PF00881">
    <property type="entry name" value="Nitroreductase"/>
    <property type="match status" value="1"/>
</dbReference>
<accession>A0A9X2ERQ1</accession>
<feature type="transmembrane region" description="Helical" evidence="1">
    <location>
        <begin position="21"/>
        <end position="39"/>
    </location>
</feature>
<dbReference type="EMBL" id="JALBWM010000030">
    <property type="protein sequence ID" value="MCO1334506.1"/>
    <property type="molecule type" value="Genomic_DNA"/>
</dbReference>
<dbReference type="Proteomes" id="UP001139028">
    <property type="component" value="Unassembled WGS sequence"/>
</dbReference>
<keyword evidence="1" id="KW-0472">Membrane</keyword>
<dbReference type="Gene3D" id="3.40.109.10">
    <property type="entry name" value="NADH Oxidase"/>
    <property type="match status" value="1"/>
</dbReference>